<dbReference type="GeneID" id="94841820"/>
<comment type="caution">
    <text evidence="1">The sequence shown here is derived from an EMBL/GenBank/DDBJ whole genome shotgun (WGS) entry which is preliminary data.</text>
</comment>
<dbReference type="Proteomes" id="UP000179807">
    <property type="component" value="Unassembled WGS sequence"/>
</dbReference>
<protein>
    <submittedName>
        <fullName evidence="1">Uncharacterized protein</fullName>
    </submittedName>
</protein>
<gene>
    <name evidence="1" type="ORF">TRFO_30033</name>
</gene>
<reference evidence="1" key="1">
    <citation type="submission" date="2016-10" db="EMBL/GenBank/DDBJ databases">
        <authorList>
            <person name="Benchimol M."/>
            <person name="Almeida L.G."/>
            <person name="Vasconcelos A.T."/>
            <person name="Perreira-Neves A."/>
            <person name="Rosa I.A."/>
            <person name="Tasca T."/>
            <person name="Bogo M.R."/>
            <person name="de Souza W."/>
        </authorList>
    </citation>
    <scope>NUCLEOTIDE SEQUENCE [LARGE SCALE GENOMIC DNA]</scope>
    <source>
        <strain evidence="1">K</strain>
    </source>
</reference>
<dbReference type="RefSeq" id="XP_068355908.1">
    <property type="nucleotide sequence ID" value="XM_068507116.1"/>
</dbReference>
<keyword evidence="2" id="KW-1185">Reference proteome</keyword>
<dbReference type="EMBL" id="MLAK01000853">
    <property type="protein sequence ID" value="OHT02772.1"/>
    <property type="molecule type" value="Genomic_DNA"/>
</dbReference>
<organism evidence="1 2">
    <name type="scientific">Tritrichomonas foetus</name>
    <dbReference type="NCBI Taxonomy" id="1144522"/>
    <lineage>
        <taxon>Eukaryota</taxon>
        <taxon>Metamonada</taxon>
        <taxon>Parabasalia</taxon>
        <taxon>Tritrichomonadida</taxon>
        <taxon>Tritrichomonadidae</taxon>
        <taxon>Tritrichomonas</taxon>
    </lineage>
</organism>
<sequence>MKLHPHQISSHSRVSNTQDLITLEFVTDRFLMWKIDADLPEDVPHYRTVYKCHCNGCSYLSLVSSSLVCHIRNSHQDIEALRHKIGLFRAVCVQYALYLFSKDSNPITLPSKKVHHGRNTPEAQTKCRYI</sequence>
<dbReference type="AlphaFoldDB" id="A0A1J4JZ09"/>
<name>A0A1J4JZ09_9EUKA</name>
<evidence type="ECO:0000313" key="1">
    <source>
        <dbReference type="EMBL" id="OHT02772.1"/>
    </source>
</evidence>
<proteinExistence type="predicted"/>
<accession>A0A1J4JZ09</accession>
<evidence type="ECO:0000313" key="2">
    <source>
        <dbReference type="Proteomes" id="UP000179807"/>
    </source>
</evidence>
<dbReference type="VEuPathDB" id="TrichDB:TRFO_30033"/>